<dbReference type="InterPro" id="IPR039426">
    <property type="entry name" value="TonB-dep_rcpt-like"/>
</dbReference>
<dbReference type="GO" id="GO:0044718">
    <property type="term" value="P:siderophore transmembrane transport"/>
    <property type="evidence" value="ECO:0007669"/>
    <property type="project" value="TreeGrafter"/>
</dbReference>
<evidence type="ECO:0000313" key="10">
    <source>
        <dbReference type="Proteomes" id="UP000029614"/>
    </source>
</evidence>
<evidence type="ECO:0000313" key="9">
    <source>
        <dbReference type="EMBL" id="KGF50282.1"/>
    </source>
</evidence>
<dbReference type="AlphaFoldDB" id="A0A096C5U9"/>
<evidence type="ECO:0000256" key="2">
    <source>
        <dbReference type="ARBA" id="ARBA00022448"/>
    </source>
</evidence>
<dbReference type="SUPFAM" id="SSF49464">
    <property type="entry name" value="Carboxypeptidase regulatory domain-like"/>
    <property type="match status" value="1"/>
</dbReference>
<feature type="domain" description="Outer membrane protein beta-barrel" evidence="8">
    <location>
        <begin position="378"/>
        <end position="734"/>
    </location>
</feature>
<dbReference type="PANTHER" id="PTHR30069">
    <property type="entry name" value="TONB-DEPENDENT OUTER MEMBRANE RECEPTOR"/>
    <property type="match status" value="1"/>
</dbReference>
<accession>A0A096C5U9</accession>
<evidence type="ECO:0000256" key="4">
    <source>
        <dbReference type="ARBA" id="ARBA00022692"/>
    </source>
</evidence>
<organism evidence="9 10">
    <name type="scientific">Prevotella amnii DNF00058</name>
    <dbReference type="NCBI Taxonomy" id="1401066"/>
    <lineage>
        <taxon>Bacteria</taxon>
        <taxon>Pseudomonadati</taxon>
        <taxon>Bacteroidota</taxon>
        <taxon>Bacteroidia</taxon>
        <taxon>Bacteroidales</taxon>
        <taxon>Prevotellaceae</taxon>
        <taxon>Prevotella</taxon>
    </lineage>
</organism>
<dbReference type="Gene3D" id="2.40.170.20">
    <property type="entry name" value="TonB-dependent receptor, beta-barrel domain"/>
    <property type="match status" value="1"/>
</dbReference>
<reference evidence="9 10" key="1">
    <citation type="submission" date="2014-07" db="EMBL/GenBank/DDBJ databases">
        <authorList>
            <person name="McCorrison J."/>
            <person name="Sanka R."/>
            <person name="Torralba M."/>
            <person name="Gillis M."/>
            <person name="Haft D.H."/>
            <person name="Methe B."/>
            <person name="Sutton G."/>
            <person name="Nelson K.E."/>
        </authorList>
    </citation>
    <scope>NUCLEOTIDE SEQUENCE [LARGE SCALE GENOMIC DNA]</scope>
    <source>
        <strain evidence="9 10">DNF00058</strain>
    </source>
</reference>
<evidence type="ECO:0000256" key="5">
    <source>
        <dbReference type="ARBA" id="ARBA00022729"/>
    </source>
</evidence>
<dbReference type="Proteomes" id="UP000029614">
    <property type="component" value="Unassembled WGS sequence"/>
</dbReference>
<evidence type="ECO:0000256" key="6">
    <source>
        <dbReference type="ARBA" id="ARBA00023136"/>
    </source>
</evidence>
<keyword evidence="4" id="KW-0812">Transmembrane</keyword>
<dbReference type="SUPFAM" id="SSF56935">
    <property type="entry name" value="Porins"/>
    <property type="match status" value="1"/>
</dbReference>
<keyword evidence="2" id="KW-0813">Transport</keyword>
<protein>
    <recommendedName>
        <fullName evidence="8">Outer membrane protein beta-barrel domain-containing protein</fullName>
    </recommendedName>
</protein>
<name>A0A096C5U9_9BACT</name>
<sequence length="754" mass="85588">MFAQEHTIKGIVYDNNGKVVKLANVIQVDSCMHYVVGTTTSSEGTFTLAIKGGKNPGYLITSYVGMSADTISLSKKVQQPLRIILKTMLAEIDEVIVKGKHSLFKNENDIITANVQNSILAKAGTLDNLMNQIPFVSGGGGEYNVFGRGEAIVYLNNRKVYDTNILKTVNSDRIKKVQVITNPGSGYSSDVKAVIKIFTVDNPNGVGGNAYTSITGGRKFSNNEGGSVVYNSGKWQITGEIGHANYKTQEKTEDRTSIISKPTKLYTNSTTLDYDMTFLNGNLGLTYQHSIQQTVGFNTRVTKYTHNHTIDNAMIDHFTNGVNDFHTEGITRSKNVLIQWLTNTFYTFFIGKTKLDLTDDILVGTQDRKLFYKDQNDVDVSTKSKSHYLMNSFVADINTPLTSKVSFNYGGEFTYSHYKQIFDFDEKNIKTEMANTVNKNEQILGTAFTNLNASIGRFSVSAGLRYEHVSWEYFVGNMKQKSQSRDYNNLFPSLNISFHPNDVTSVSLGYRQTVRKPNYGELNDNIEYQSRYYYVQGNSMLDYSYTNSINMLASYKKLRFIASCDFVNDDIAMKRSLMGASKDIVLSQAVNISNYKRWSAGVNWWKHFGFYTPYLEIGLGGQTFSYTYMDALYHFNHPYVNFKVHNTFELKNNLSIMLFVDYYGKNSSLFREVTEQWNTQVSLSKNIKNWFVTLSMNNVLCPRSRTSTTKCGLINDVSYSNRDNDNIFILVSYTFNYKQKKHLSNTKSNEIHRF</sequence>
<keyword evidence="7" id="KW-0998">Cell outer membrane</keyword>
<evidence type="ECO:0000256" key="3">
    <source>
        <dbReference type="ARBA" id="ARBA00022452"/>
    </source>
</evidence>
<dbReference type="GO" id="GO:0015344">
    <property type="term" value="F:siderophore uptake transmembrane transporter activity"/>
    <property type="evidence" value="ECO:0007669"/>
    <property type="project" value="TreeGrafter"/>
</dbReference>
<gene>
    <name evidence="9" type="ORF">HMPREF9302_10115</name>
</gene>
<evidence type="ECO:0000256" key="1">
    <source>
        <dbReference type="ARBA" id="ARBA00004571"/>
    </source>
</evidence>
<dbReference type="GO" id="GO:0009279">
    <property type="term" value="C:cell outer membrane"/>
    <property type="evidence" value="ECO:0007669"/>
    <property type="project" value="UniProtKB-SubCell"/>
</dbReference>
<dbReference type="Pfam" id="PF14905">
    <property type="entry name" value="OMP_b-brl_3"/>
    <property type="match status" value="1"/>
</dbReference>
<dbReference type="InterPro" id="IPR041700">
    <property type="entry name" value="OMP_b-brl_3"/>
</dbReference>
<dbReference type="InterPro" id="IPR008969">
    <property type="entry name" value="CarboxyPept-like_regulatory"/>
</dbReference>
<keyword evidence="3" id="KW-1134">Transmembrane beta strand</keyword>
<dbReference type="OrthoDB" id="905020at2"/>
<dbReference type="PANTHER" id="PTHR30069:SF29">
    <property type="entry name" value="HEMOGLOBIN AND HEMOGLOBIN-HAPTOGLOBIN-BINDING PROTEIN 1-RELATED"/>
    <property type="match status" value="1"/>
</dbReference>
<keyword evidence="5" id="KW-0732">Signal</keyword>
<comment type="subcellular location">
    <subcellularLocation>
        <location evidence="1">Cell outer membrane</location>
        <topology evidence="1">Multi-pass membrane protein</topology>
    </subcellularLocation>
</comment>
<keyword evidence="6" id="KW-0472">Membrane</keyword>
<keyword evidence="10" id="KW-1185">Reference proteome</keyword>
<evidence type="ECO:0000256" key="7">
    <source>
        <dbReference type="ARBA" id="ARBA00023237"/>
    </source>
</evidence>
<proteinExistence type="predicted"/>
<dbReference type="InterPro" id="IPR036942">
    <property type="entry name" value="Beta-barrel_TonB_sf"/>
</dbReference>
<evidence type="ECO:0000259" key="8">
    <source>
        <dbReference type="Pfam" id="PF14905"/>
    </source>
</evidence>
<dbReference type="EMBL" id="JRNU01000083">
    <property type="protein sequence ID" value="KGF50282.1"/>
    <property type="molecule type" value="Genomic_DNA"/>
</dbReference>
<comment type="caution">
    <text evidence="9">The sequence shown here is derived from an EMBL/GenBank/DDBJ whole genome shotgun (WGS) entry which is preliminary data.</text>
</comment>